<dbReference type="InterPro" id="IPR024079">
    <property type="entry name" value="MetalloPept_cat_dom_sf"/>
</dbReference>
<evidence type="ECO:0000313" key="12">
    <source>
        <dbReference type="Proteomes" id="UP000561045"/>
    </source>
</evidence>
<keyword evidence="4" id="KW-0479">Metal-binding</keyword>
<evidence type="ECO:0000256" key="2">
    <source>
        <dbReference type="ARBA" id="ARBA00007357"/>
    </source>
</evidence>
<evidence type="ECO:0000256" key="8">
    <source>
        <dbReference type="SAM" id="SignalP"/>
    </source>
</evidence>
<dbReference type="Proteomes" id="UP000561045">
    <property type="component" value="Unassembled WGS sequence"/>
</dbReference>
<evidence type="ECO:0000256" key="6">
    <source>
        <dbReference type="ARBA" id="ARBA00022833"/>
    </source>
</evidence>
<feature type="chain" id="PRO_5032412278" evidence="8">
    <location>
        <begin position="25"/>
        <end position="688"/>
    </location>
</feature>
<dbReference type="PROSITE" id="PS51885">
    <property type="entry name" value="NEPRILYSIN"/>
    <property type="match status" value="1"/>
</dbReference>
<keyword evidence="12" id="KW-1185">Reference proteome</keyword>
<dbReference type="RefSeq" id="WP_183634417.1">
    <property type="nucleotide sequence ID" value="NZ_BAABLE010000011.1"/>
</dbReference>
<evidence type="ECO:0000313" key="11">
    <source>
        <dbReference type="EMBL" id="MBB4012630.1"/>
    </source>
</evidence>
<keyword evidence="3" id="KW-0645">Protease</keyword>
<dbReference type="Gene3D" id="3.40.390.10">
    <property type="entry name" value="Collagenase (Catalytic Domain)"/>
    <property type="match status" value="1"/>
</dbReference>
<evidence type="ECO:0000256" key="4">
    <source>
        <dbReference type="ARBA" id="ARBA00022723"/>
    </source>
</evidence>
<dbReference type="InterPro" id="IPR000718">
    <property type="entry name" value="Peptidase_M13"/>
</dbReference>
<evidence type="ECO:0000256" key="7">
    <source>
        <dbReference type="ARBA" id="ARBA00023049"/>
    </source>
</evidence>
<dbReference type="InterPro" id="IPR042089">
    <property type="entry name" value="Peptidase_M13_dom_2"/>
</dbReference>
<dbReference type="EC" id="3.4.24.-" evidence="11"/>
<evidence type="ECO:0000259" key="9">
    <source>
        <dbReference type="Pfam" id="PF01431"/>
    </source>
</evidence>
<dbReference type="EMBL" id="JACIET010000001">
    <property type="protein sequence ID" value="MBB4012630.1"/>
    <property type="molecule type" value="Genomic_DNA"/>
</dbReference>
<dbReference type="PANTHER" id="PTHR11733">
    <property type="entry name" value="ZINC METALLOPROTEASE FAMILY M13 NEPRILYSIN-RELATED"/>
    <property type="match status" value="1"/>
</dbReference>
<feature type="signal peptide" evidence="8">
    <location>
        <begin position="1"/>
        <end position="24"/>
    </location>
</feature>
<evidence type="ECO:0000256" key="1">
    <source>
        <dbReference type="ARBA" id="ARBA00001947"/>
    </source>
</evidence>
<feature type="domain" description="Peptidase M13 N-terminal" evidence="10">
    <location>
        <begin position="53"/>
        <end position="434"/>
    </location>
</feature>
<comment type="cofactor">
    <cofactor evidence="1">
        <name>Zn(2+)</name>
        <dbReference type="ChEBI" id="CHEBI:29105"/>
    </cofactor>
</comment>
<dbReference type="PANTHER" id="PTHR11733:SF167">
    <property type="entry name" value="FI17812P1-RELATED"/>
    <property type="match status" value="1"/>
</dbReference>
<dbReference type="CDD" id="cd08662">
    <property type="entry name" value="M13"/>
    <property type="match status" value="1"/>
</dbReference>
<proteinExistence type="inferred from homology"/>
<evidence type="ECO:0000256" key="3">
    <source>
        <dbReference type="ARBA" id="ARBA00022670"/>
    </source>
</evidence>
<dbReference type="GO" id="GO:0005886">
    <property type="term" value="C:plasma membrane"/>
    <property type="evidence" value="ECO:0007669"/>
    <property type="project" value="TreeGrafter"/>
</dbReference>
<protein>
    <submittedName>
        <fullName evidence="11">Endothelin-converting enzyme/putative endopeptidase</fullName>
        <ecNumber evidence="11">3.4.24.-</ecNumber>
        <ecNumber evidence="11">3.4.24.71</ecNumber>
    </submittedName>
</protein>
<dbReference type="AlphaFoldDB" id="A0A840BI19"/>
<evidence type="ECO:0000259" key="10">
    <source>
        <dbReference type="Pfam" id="PF05649"/>
    </source>
</evidence>
<organism evidence="11 12">
    <name type="scientific">Niveibacterium umoris</name>
    <dbReference type="NCBI Taxonomy" id="1193620"/>
    <lineage>
        <taxon>Bacteria</taxon>
        <taxon>Pseudomonadati</taxon>
        <taxon>Pseudomonadota</taxon>
        <taxon>Betaproteobacteria</taxon>
        <taxon>Rhodocyclales</taxon>
        <taxon>Rhodocyclaceae</taxon>
        <taxon>Niveibacterium</taxon>
    </lineage>
</organism>
<keyword evidence="5 11" id="KW-0378">Hydrolase</keyword>
<comment type="caution">
    <text evidence="11">The sequence shown here is derived from an EMBL/GenBank/DDBJ whole genome shotgun (WGS) entry which is preliminary data.</text>
</comment>
<dbReference type="InterPro" id="IPR008753">
    <property type="entry name" value="Peptidase_M13_N"/>
</dbReference>
<dbReference type="EC" id="3.4.24.71" evidence="11"/>
<dbReference type="SUPFAM" id="SSF55486">
    <property type="entry name" value="Metalloproteases ('zincins'), catalytic domain"/>
    <property type="match status" value="1"/>
</dbReference>
<dbReference type="PRINTS" id="PR00786">
    <property type="entry name" value="NEPRILYSIN"/>
</dbReference>
<comment type="similarity">
    <text evidence="2">Belongs to the peptidase M13 family.</text>
</comment>
<dbReference type="Pfam" id="PF05649">
    <property type="entry name" value="Peptidase_M13_N"/>
    <property type="match status" value="1"/>
</dbReference>
<feature type="domain" description="Peptidase M13 C-terminal" evidence="9">
    <location>
        <begin position="486"/>
        <end position="687"/>
    </location>
</feature>
<dbReference type="GO" id="GO:0016485">
    <property type="term" value="P:protein processing"/>
    <property type="evidence" value="ECO:0007669"/>
    <property type="project" value="TreeGrafter"/>
</dbReference>
<dbReference type="GO" id="GO:0046872">
    <property type="term" value="F:metal ion binding"/>
    <property type="evidence" value="ECO:0007669"/>
    <property type="project" value="UniProtKB-KW"/>
</dbReference>
<name>A0A840BI19_9RHOO</name>
<dbReference type="Pfam" id="PF01431">
    <property type="entry name" value="Peptidase_M13"/>
    <property type="match status" value="1"/>
</dbReference>
<reference evidence="11 12" key="1">
    <citation type="submission" date="2020-08" db="EMBL/GenBank/DDBJ databases">
        <title>Genomic Encyclopedia of Type Strains, Phase IV (KMG-IV): sequencing the most valuable type-strain genomes for metagenomic binning, comparative biology and taxonomic classification.</title>
        <authorList>
            <person name="Goeker M."/>
        </authorList>
    </citation>
    <scope>NUCLEOTIDE SEQUENCE [LARGE SCALE GENOMIC DNA]</scope>
    <source>
        <strain evidence="11 12">DSM 106739</strain>
    </source>
</reference>
<evidence type="ECO:0000256" key="5">
    <source>
        <dbReference type="ARBA" id="ARBA00022801"/>
    </source>
</evidence>
<accession>A0A840BI19</accession>
<gene>
    <name evidence="11" type="ORF">GGR36_001938</name>
</gene>
<keyword evidence="7" id="KW-0482">Metalloprotease</keyword>
<dbReference type="Gene3D" id="1.10.1380.10">
    <property type="entry name" value="Neutral endopeptidase , domain2"/>
    <property type="match status" value="1"/>
</dbReference>
<dbReference type="InterPro" id="IPR018497">
    <property type="entry name" value="Peptidase_M13_C"/>
</dbReference>
<keyword evidence="6" id="KW-0862">Zinc</keyword>
<keyword evidence="8" id="KW-0732">Signal</keyword>
<dbReference type="GO" id="GO:0004222">
    <property type="term" value="F:metalloendopeptidase activity"/>
    <property type="evidence" value="ECO:0007669"/>
    <property type="project" value="UniProtKB-EC"/>
</dbReference>
<sequence length="688" mass="77306">MQTLAARSVAALMALTVVFVSAHAADPASQTPLDAMPYTPSLDVSAMDRDANPCEDLYQYACGNWIKNNPIPADQSHWSVYSKLAADGQRFQWGILQRLADAKNGNTPLQQKLGNYFAACMDEAHVEASGATPMAPVLKRIDALQSHRELPALLAELHQDLPGASPFFGFFAAQDFADADRVIAFAAAGGLGLPDRDNYLKTDERNRALRKQYIEHIARMFVLLGDDVAQAERNAADVMRIETALARASLSRVDLRDPIKQHHPMDARQLQALTPHFDWSGYLAGVQLRELEQFNVTEPKFYRRLDALLTQEPLEAQKTYLRWHAARAFAPHLSKVFVDESFAFYGKTLLGTPEQKPRWKRCVMLADQQLGEALGQEFVSRAFSAELKAQTQRMTQQIEEAMAKDIDSLPWMSKETKARAQEKLRAIVNKIGYPDKWRNYDAFVVSRGDYAGNVVRGSRFEAQRQFAKIGKPLDRGEWDMTPSTVNAYYNPQMNDINFPAAVLQPPLYDPKLDDAPNYGNTGGTIGHELTHAFDDEGRHFDGQGRLRDWWSRRDAKAFEERAQCIVDQYAKYVVVDDIKINSRLTLGEDIADLGGMILAWSAWKAEVAGKALESRDGLTPDQRFFVGFAQWACEATRPEELRIHAMTDPHSPGKYRINGVAANMPEFQQAFACKAGQAMVKARRCRVW</sequence>